<dbReference type="InterPro" id="IPR001296">
    <property type="entry name" value="Glyco_trans_1"/>
</dbReference>
<gene>
    <name evidence="3" type="ORF">SAMN05216258_107109</name>
</gene>
<sequence>MSEPPVAFLTGEYPRATDTFIQREVAGLRAQGLTVLTCSIRRTDPGQHVSDLQRAEAAATFHVLEAAKSPLRLARAHLGWIARAPGRWLRALGLAARTAPPGLRGGLWQLFYFLEAGVLAERLRASGAGWLHHHFADSSGSVALLAAEIAGLPRSFTLHGPAEFYAPEKWRLDVKIARARFVACISHFARAQCMLFSDRGDWGKLRIVHCGVEPAAYAPQPGRPPGKRMVFVGRLAPEKGLPVLLEAFASVRARHAEAELALIGDGPSRPEIEAQIARGGVGGAVEILGFLPPEAVAAELSRADLLVLPSFAEGLPVVLMEALATGIPAVATRIAAVEELVEPGVCGLTVAPGDAAGLAEAMDRLLGDPALRARMGEAGRARVVAEFDVARETAWLAALIRGGREGRLPEGLRPGG</sequence>
<keyword evidence="4" id="KW-1185">Reference proteome</keyword>
<proteinExistence type="predicted"/>
<dbReference type="InterPro" id="IPR028098">
    <property type="entry name" value="Glyco_trans_4-like_N"/>
</dbReference>
<protein>
    <submittedName>
        <fullName evidence="3">Glycosyltransferase involved in cell wall bisynthesis</fullName>
    </submittedName>
</protein>
<dbReference type="OrthoDB" id="9790710at2"/>
<organism evidence="3 4">
    <name type="scientific">Albimonas pacifica</name>
    <dbReference type="NCBI Taxonomy" id="1114924"/>
    <lineage>
        <taxon>Bacteria</taxon>
        <taxon>Pseudomonadati</taxon>
        <taxon>Pseudomonadota</taxon>
        <taxon>Alphaproteobacteria</taxon>
        <taxon>Rhodobacterales</taxon>
        <taxon>Paracoccaceae</taxon>
        <taxon>Albimonas</taxon>
    </lineage>
</organism>
<dbReference type="AlphaFoldDB" id="A0A1I3IKF2"/>
<dbReference type="STRING" id="1114924.SAMN05216258_107109"/>
<dbReference type="Pfam" id="PF00534">
    <property type="entry name" value="Glycos_transf_1"/>
    <property type="match status" value="1"/>
</dbReference>
<feature type="domain" description="Glycosyltransferase subfamily 4-like N-terminal" evidence="2">
    <location>
        <begin position="98"/>
        <end position="214"/>
    </location>
</feature>
<reference evidence="3 4" key="1">
    <citation type="submission" date="2016-10" db="EMBL/GenBank/DDBJ databases">
        <authorList>
            <person name="de Groot N.N."/>
        </authorList>
    </citation>
    <scope>NUCLEOTIDE SEQUENCE [LARGE SCALE GENOMIC DNA]</scope>
    <source>
        <strain evidence="3 4">CGMCC 1.11030</strain>
    </source>
</reference>
<dbReference type="RefSeq" id="WP_092861071.1">
    <property type="nucleotide sequence ID" value="NZ_FOQH01000007.1"/>
</dbReference>
<feature type="domain" description="Glycosyl transferase family 1" evidence="1">
    <location>
        <begin position="227"/>
        <end position="381"/>
    </location>
</feature>
<dbReference type="Pfam" id="PF13439">
    <property type="entry name" value="Glyco_transf_4"/>
    <property type="match status" value="1"/>
</dbReference>
<accession>A0A1I3IKF2</accession>
<dbReference type="EMBL" id="FOQH01000007">
    <property type="protein sequence ID" value="SFI48478.1"/>
    <property type="molecule type" value="Genomic_DNA"/>
</dbReference>
<dbReference type="Gene3D" id="3.40.50.2000">
    <property type="entry name" value="Glycogen Phosphorylase B"/>
    <property type="match status" value="2"/>
</dbReference>
<evidence type="ECO:0000313" key="3">
    <source>
        <dbReference type="EMBL" id="SFI48478.1"/>
    </source>
</evidence>
<evidence type="ECO:0000313" key="4">
    <source>
        <dbReference type="Proteomes" id="UP000199377"/>
    </source>
</evidence>
<dbReference type="PANTHER" id="PTHR45947">
    <property type="entry name" value="SULFOQUINOVOSYL TRANSFERASE SQD2"/>
    <property type="match status" value="1"/>
</dbReference>
<dbReference type="SUPFAM" id="SSF53756">
    <property type="entry name" value="UDP-Glycosyltransferase/glycogen phosphorylase"/>
    <property type="match status" value="1"/>
</dbReference>
<keyword evidence="3" id="KW-0808">Transferase</keyword>
<dbReference type="InterPro" id="IPR050194">
    <property type="entry name" value="Glycosyltransferase_grp1"/>
</dbReference>
<dbReference type="PANTHER" id="PTHR45947:SF15">
    <property type="entry name" value="TEICHURONIC ACID BIOSYNTHESIS GLYCOSYLTRANSFERASE TUAC-RELATED"/>
    <property type="match status" value="1"/>
</dbReference>
<name>A0A1I3IKF2_9RHOB</name>
<evidence type="ECO:0000259" key="2">
    <source>
        <dbReference type="Pfam" id="PF13439"/>
    </source>
</evidence>
<dbReference type="GO" id="GO:0016757">
    <property type="term" value="F:glycosyltransferase activity"/>
    <property type="evidence" value="ECO:0007669"/>
    <property type="project" value="InterPro"/>
</dbReference>
<evidence type="ECO:0000259" key="1">
    <source>
        <dbReference type="Pfam" id="PF00534"/>
    </source>
</evidence>
<dbReference type="Proteomes" id="UP000199377">
    <property type="component" value="Unassembled WGS sequence"/>
</dbReference>